<dbReference type="NCBIfam" id="TIGR01068">
    <property type="entry name" value="thioredoxin"/>
    <property type="match status" value="1"/>
</dbReference>
<dbReference type="SUPFAM" id="SSF52833">
    <property type="entry name" value="Thioredoxin-like"/>
    <property type="match status" value="1"/>
</dbReference>
<dbReference type="PRINTS" id="PR00421">
    <property type="entry name" value="THIOREDOXIN"/>
</dbReference>
<dbReference type="GO" id="GO:0015035">
    <property type="term" value="F:protein-disulfide reductase activity"/>
    <property type="evidence" value="ECO:0007669"/>
    <property type="project" value="InterPro"/>
</dbReference>
<feature type="non-terminal residue" evidence="6">
    <location>
        <position position="1"/>
    </location>
</feature>
<sequence>LFEEEVVSCDVPVLVDYWAEWCGPCKMVGPLVEELAEEFSEKLKVGKLDVDQNKLSASRQNVMSIPTLLIFKEGSVVAQQVGALSKSQLTDFIKSNI</sequence>
<evidence type="ECO:0000259" key="5">
    <source>
        <dbReference type="PROSITE" id="PS51352"/>
    </source>
</evidence>
<dbReference type="EMBL" id="UINC01229534">
    <property type="protein sequence ID" value="SVE61287.1"/>
    <property type="molecule type" value="Genomic_DNA"/>
</dbReference>
<dbReference type="Pfam" id="PF00085">
    <property type="entry name" value="Thioredoxin"/>
    <property type="match status" value="1"/>
</dbReference>
<reference evidence="6" key="1">
    <citation type="submission" date="2018-05" db="EMBL/GenBank/DDBJ databases">
        <authorList>
            <person name="Lanie J.A."/>
            <person name="Ng W.-L."/>
            <person name="Kazmierczak K.M."/>
            <person name="Andrzejewski T.M."/>
            <person name="Davidsen T.M."/>
            <person name="Wayne K.J."/>
            <person name="Tettelin H."/>
            <person name="Glass J.I."/>
            <person name="Rusch D."/>
            <person name="Podicherti R."/>
            <person name="Tsui H.-C.T."/>
            <person name="Winkler M.E."/>
        </authorList>
    </citation>
    <scope>NUCLEOTIDE SEQUENCE</scope>
</reference>
<evidence type="ECO:0000256" key="2">
    <source>
        <dbReference type="ARBA" id="ARBA00022982"/>
    </source>
</evidence>
<keyword evidence="3" id="KW-1015">Disulfide bond</keyword>
<dbReference type="InterPro" id="IPR013766">
    <property type="entry name" value="Thioredoxin_domain"/>
</dbReference>
<gene>
    <name evidence="6" type="ORF">METZ01_LOCUS514141</name>
</gene>
<keyword evidence="2" id="KW-0249">Electron transport</keyword>
<dbReference type="InterPro" id="IPR036249">
    <property type="entry name" value="Thioredoxin-like_sf"/>
</dbReference>
<protein>
    <recommendedName>
        <fullName evidence="5">Thioredoxin domain-containing protein</fullName>
    </recommendedName>
</protein>
<dbReference type="PROSITE" id="PS51352">
    <property type="entry name" value="THIOREDOXIN_2"/>
    <property type="match status" value="1"/>
</dbReference>
<dbReference type="FunFam" id="3.40.30.10:FF:000001">
    <property type="entry name" value="Thioredoxin"/>
    <property type="match status" value="1"/>
</dbReference>
<dbReference type="InterPro" id="IPR005746">
    <property type="entry name" value="Thioredoxin"/>
</dbReference>
<evidence type="ECO:0000256" key="4">
    <source>
        <dbReference type="ARBA" id="ARBA00023284"/>
    </source>
</evidence>
<feature type="domain" description="Thioredoxin" evidence="5">
    <location>
        <begin position="1"/>
        <end position="97"/>
    </location>
</feature>
<name>A0A383EWN1_9ZZZZ</name>
<accession>A0A383EWN1</accession>
<dbReference type="Gene3D" id="3.40.30.10">
    <property type="entry name" value="Glutaredoxin"/>
    <property type="match status" value="1"/>
</dbReference>
<dbReference type="GO" id="GO:0005829">
    <property type="term" value="C:cytosol"/>
    <property type="evidence" value="ECO:0007669"/>
    <property type="project" value="TreeGrafter"/>
</dbReference>
<dbReference type="CDD" id="cd02947">
    <property type="entry name" value="TRX_family"/>
    <property type="match status" value="1"/>
</dbReference>
<dbReference type="AlphaFoldDB" id="A0A383EWN1"/>
<dbReference type="PANTHER" id="PTHR45663">
    <property type="entry name" value="GEO12009P1"/>
    <property type="match status" value="1"/>
</dbReference>
<keyword evidence="4" id="KW-0676">Redox-active center</keyword>
<dbReference type="InterPro" id="IPR017937">
    <property type="entry name" value="Thioredoxin_CS"/>
</dbReference>
<organism evidence="6">
    <name type="scientific">marine metagenome</name>
    <dbReference type="NCBI Taxonomy" id="408172"/>
    <lineage>
        <taxon>unclassified sequences</taxon>
        <taxon>metagenomes</taxon>
        <taxon>ecological metagenomes</taxon>
    </lineage>
</organism>
<dbReference type="PANTHER" id="PTHR45663:SF11">
    <property type="entry name" value="GEO12009P1"/>
    <property type="match status" value="1"/>
</dbReference>
<keyword evidence="1" id="KW-0813">Transport</keyword>
<evidence type="ECO:0000256" key="3">
    <source>
        <dbReference type="ARBA" id="ARBA00023157"/>
    </source>
</evidence>
<proteinExistence type="predicted"/>
<evidence type="ECO:0000256" key="1">
    <source>
        <dbReference type="ARBA" id="ARBA00022448"/>
    </source>
</evidence>
<dbReference type="PROSITE" id="PS00194">
    <property type="entry name" value="THIOREDOXIN_1"/>
    <property type="match status" value="1"/>
</dbReference>
<evidence type="ECO:0000313" key="6">
    <source>
        <dbReference type="EMBL" id="SVE61287.1"/>
    </source>
</evidence>
<dbReference type="PIRSF" id="PIRSF000077">
    <property type="entry name" value="Thioredoxin"/>
    <property type="match status" value="1"/>
</dbReference>
<dbReference type="GO" id="GO:0045454">
    <property type="term" value="P:cell redox homeostasis"/>
    <property type="evidence" value="ECO:0007669"/>
    <property type="project" value="TreeGrafter"/>
</dbReference>